<gene>
    <name evidence="4" type="ORF">EV685_0478</name>
</gene>
<sequence length="181" mass="18872">MFGALGVRGVAGVRFYGMPVISLVPGSFIELGPRVVLCSHPRYTALGVARPVVLRTLAPNASIRVGADVGISGGVICAAISVDIGDRCLLGADVQITDTDFHPLAAEGRRFEKRQEFITSEAVVIEENVFLGAGVRVLKGVRIGRNTVVGAGSVVTRDLPSDVVAAGVPARVITNLPDLKS</sequence>
<evidence type="ECO:0000256" key="2">
    <source>
        <dbReference type="ARBA" id="ARBA00022737"/>
    </source>
</evidence>
<dbReference type="PANTHER" id="PTHR23416">
    <property type="entry name" value="SIALIC ACID SYNTHASE-RELATED"/>
    <property type="match status" value="1"/>
</dbReference>
<evidence type="ECO:0000313" key="5">
    <source>
        <dbReference type="Proteomes" id="UP000293433"/>
    </source>
</evidence>
<dbReference type="InterPro" id="IPR018357">
    <property type="entry name" value="Hexapep_transf_CS"/>
</dbReference>
<dbReference type="PANTHER" id="PTHR23416:SF78">
    <property type="entry name" value="LIPOPOLYSACCHARIDE BIOSYNTHESIS O-ACETYL TRANSFERASE WBBJ-RELATED"/>
    <property type="match status" value="1"/>
</dbReference>
<proteinExistence type="predicted"/>
<keyword evidence="3" id="KW-0012">Acyltransferase</keyword>
<name>A0A4Q7LV71_9BURK</name>
<dbReference type="InterPro" id="IPR051159">
    <property type="entry name" value="Hexapeptide_acetyltransf"/>
</dbReference>
<dbReference type="EMBL" id="SGWV01000007">
    <property type="protein sequence ID" value="RZS58197.1"/>
    <property type="molecule type" value="Genomic_DNA"/>
</dbReference>
<evidence type="ECO:0000256" key="1">
    <source>
        <dbReference type="ARBA" id="ARBA00022679"/>
    </source>
</evidence>
<dbReference type="PROSITE" id="PS00101">
    <property type="entry name" value="HEXAPEP_TRANSFERASES"/>
    <property type="match status" value="1"/>
</dbReference>
<dbReference type="Pfam" id="PF00132">
    <property type="entry name" value="Hexapep"/>
    <property type="match status" value="1"/>
</dbReference>
<evidence type="ECO:0000256" key="3">
    <source>
        <dbReference type="ARBA" id="ARBA00023315"/>
    </source>
</evidence>
<dbReference type="InterPro" id="IPR001451">
    <property type="entry name" value="Hexapep"/>
</dbReference>
<dbReference type="Gene3D" id="2.160.10.10">
    <property type="entry name" value="Hexapeptide repeat proteins"/>
    <property type="match status" value="1"/>
</dbReference>
<accession>A0A4Q7LV71</accession>
<dbReference type="SUPFAM" id="SSF51161">
    <property type="entry name" value="Trimeric LpxA-like enzymes"/>
    <property type="match status" value="1"/>
</dbReference>
<dbReference type="Pfam" id="PF14602">
    <property type="entry name" value="Hexapep_2"/>
    <property type="match status" value="1"/>
</dbReference>
<keyword evidence="2" id="KW-0677">Repeat</keyword>
<keyword evidence="1 4" id="KW-0808">Transferase</keyword>
<organism evidence="4 5">
    <name type="scientific">Sphaerotilus mobilis</name>
    <dbReference type="NCBI Taxonomy" id="47994"/>
    <lineage>
        <taxon>Bacteria</taxon>
        <taxon>Pseudomonadati</taxon>
        <taxon>Pseudomonadota</taxon>
        <taxon>Betaproteobacteria</taxon>
        <taxon>Burkholderiales</taxon>
        <taxon>Sphaerotilaceae</taxon>
        <taxon>Sphaerotilus</taxon>
    </lineage>
</organism>
<evidence type="ECO:0000313" key="4">
    <source>
        <dbReference type="EMBL" id="RZS58197.1"/>
    </source>
</evidence>
<dbReference type="Proteomes" id="UP000293433">
    <property type="component" value="Unassembled WGS sequence"/>
</dbReference>
<comment type="caution">
    <text evidence="4">The sequence shown here is derived from an EMBL/GenBank/DDBJ whole genome shotgun (WGS) entry which is preliminary data.</text>
</comment>
<keyword evidence="5" id="KW-1185">Reference proteome</keyword>
<reference evidence="4 5" key="1">
    <citation type="submission" date="2019-02" db="EMBL/GenBank/DDBJ databases">
        <title>Genomic Encyclopedia of Type Strains, Phase IV (KMG-IV): sequencing the most valuable type-strain genomes for metagenomic binning, comparative biology and taxonomic classification.</title>
        <authorList>
            <person name="Goeker M."/>
        </authorList>
    </citation>
    <scope>NUCLEOTIDE SEQUENCE [LARGE SCALE GENOMIC DNA]</scope>
    <source>
        <strain evidence="4 5">DSM 10617</strain>
    </source>
</reference>
<protein>
    <submittedName>
        <fullName evidence="4">Transferase family hexapeptide repeat protein</fullName>
    </submittedName>
</protein>
<dbReference type="AlphaFoldDB" id="A0A4Q7LV71"/>
<dbReference type="GO" id="GO:0016746">
    <property type="term" value="F:acyltransferase activity"/>
    <property type="evidence" value="ECO:0007669"/>
    <property type="project" value="UniProtKB-KW"/>
</dbReference>
<dbReference type="InterPro" id="IPR011004">
    <property type="entry name" value="Trimer_LpxA-like_sf"/>
</dbReference>